<dbReference type="SMART" id="SM00382">
    <property type="entry name" value="AAA"/>
    <property type="match status" value="1"/>
</dbReference>
<dbReference type="InterPro" id="IPR027417">
    <property type="entry name" value="P-loop_NTPase"/>
</dbReference>
<dbReference type="PROSITE" id="PS00675">
    <property type="entry name" value="SIGMA54_INTERACT_1"/>
    <property type="match status" value="1"/>
</dbReference>
<keyword evidence="4" id="KW-0238">DNA-binding</keyword>
<dbReference type="AlphaFoldDB" id="A0A2W5SVM8"/>
<dbReference type="Gene3D" id="3.40.50.300">
    <property type="entry name" value="P-loop containing nucleotide triphosphate hydrolases"/>
    <property type="match status" value="1"/>
</dbReference>
<name>A0A2W5SVM8_9BACT</name>
<gene>
    <name evidence="7" type="ORF">DI536_29370</name>
</gene>
<evidence type="ECO:0000313" key="8">
    <source>
        <dbReference type="Proteomes" id="UP000249061"/>
    </source>
</evidence>
<proteinExistence type="predicted"/>
<dbReference type="GO" id="GO:0043565">
    <property type="term" value="F:sequence-specific DNA binding"/>
    <property type="evidence" value="ECO:0007669"/>
    <property type="project" value="InterPro"/>
</dbReference>
<dbReference type="PANTHER" id="PTHR32071">
    <property type="entry name" value="TRANSCRIPTIONAL REGULATORY PROTEIN"/>
    <property type="match status" value="1"/>
</dbReference>
<dbReference type="InterPro" id="IPR002197">
    <property type="entry name" value="HTH_Fis"/>
</dbReference>
<dbReference type="GO" id="GO:0006355">
    <property type="term" value="P:regulation of DNA-templated transcription"/>
    <property type="evidence" value="ECO:0007669"/>
    <property type="project" value="InterPro"/>
</dbReference>
<evidence type="ECO:0000256" key="2">
    <source>
        <dbReference type="ARBA" id="ARBA00022840"/>
    </source>
</evidence>
<dbReference type="Gene3D" id="1.10.8.60">
    <property type="match status" value="1"/>
</dbReference>
<dbReference type="PROSITE" id="PS00688">
    <property type="entry name" value="SIGMA54_INTERACT_3"/>
    <property type="match status" value="1"/>
</dbReference>
<evidence type="ECO:0000256" key="3">
    <source>
        <dbReference type="ARBA" id="ARBA00023015"/>
    </source>
</evidence>
<sequence length="313" mass="34468">MRAPKSGQNVVDVEPLFVSNAMKRLLSQVDRVANKDVTVMFLGETGTGKEVLARHCHANSRRRAGPFVPVNCAAIPEALFESELFGRERGAFTGAHARAEGKVESASGGTLFLDELAELPLALQPKLLRFLETRRFSRVGGTVKLSADVRLICASGKSLEAEVKAGRFRPDLYYRVQVISLTVPPLRERTADIEPLIDAFLAHFSRVHGVVAPRLSRSLRAALIRAQWPGNVRELRNRLEYLTLMYEGERLSRDALPPLAAAAVEVLTLPLDLTLAEMQDRIIDAVLASESGNRTRASKRLGVSARTLARRGR</sequence>
<evidence type="ECO:0000259" key="6">
    <source>
        <dbReference type="PROSITE" id="PS50045"/>
    </source>
</evidence>
<keyword evidence="2" id="KW-0067">ATP-binding</keyword>
<feature type="domain" description="Sigma-54 factor interaction" evidence="6">
    <location>
        <begin position="19"/>
        <end position="244"/>
    </location>
</feature>
<dbReference type="EMBL" id="QFQP01000035">
    <property type="protein sequence ID" value="PZR06980.1"/>
    <property type="molecule type" value="Genomic_DNA"/>
</dbReference>
<dbReference type="SUPFAM" id="SSF46689">
    <property type="entry name" value="Homeodomain-like"/>
    <property type="match status" value="1"/>
</dbReference>
<dbReference type="GO" id="GO:0005524">
    <property type="term" value="F:ATP binding"/>
    <property type="evidence" value="ECO:0007669"/>
    <property type="project" value="UniProtKB-KW"/>
</dbReference>
<dbReference type="FunFam" id="3.40.50.300:FF:000006">
    <property type="entry name" value="DNA-binding transcriptional regulator NtrC"/>
    <property type="match status" value="1"/>
</dbReference>
<dbReference type="Gene3D" id="1.10.10.60">
    <property type="entry name" value="Homeodomain-like"/>
    <property type="match status" value="1"/>
</dbReference>
<dbReference type="Pfam" id="PF00158">
    <property type="entry name" value="Sigma54_activat"/>
    <property type="match status" value="1"/>
</dbReference>
<evidence type="ECO:0000256" key="4">
    <source>
        <dbReference type="ARBA" id="ARBA00023125"/>
    </source>
</evidence>
<keyword evidence="3" id="KW-0805">Transcription regulation</keyword>
<keyword evidence="1" id="KW-0547">Nucleotide-binding</keyword>
<organism evidence="7 8">
    <name type="scientific">Archangium gephyra</name>
    <dbReference type="NCBI Taxonomy" id="48"/>
    <lineage>
        <taxon>Bacteria</taxon>
        <taxon>Pseudomonadati</taxon>
        <taxon>Myxococcota</taxon>
        <taxon>Myxococcia</taxon>
        <taxon>Myxococcales</taxon>
        <taxon>Cystobacterineae</taxon>
        <taxon>Archangiaceae</taxon>
        <taxon>Archangium</taxon>
    </lineage>
</organism>
<dbReference type="Proteomes" id="UP000249061">
    <property type="component" value="Unassembled WGS sequence"/>
</dbReference>
<evidence type="ECO:0000256" key="1">
    <source>
        <dbReference type="ARBA" id="ARBA00022741"/>
    </source>
</evidence>
<dbReference type="InterPro" id="IPR003593">
    <property type="entry name" value="AAA+_ATPase"/>
</dbReference>
<accession>A0A2W5SVM8</accession>
<comment type="caution">
    <text evidence="7">The sequence shown here is derived from an EMBL/GenBank/DDBJ whole genome shotgun (WGS) entry which is preliminary data.</text>
</comment>
<dbReference type="InterPro" id="IPR025944">
    <property type="entry name" value="Sigma_54_int_dom_CS"/>
</dbReference>
<dbReference type="PANTHER" id="PTHR32071:SF117">
    <property type="entry name" value="PTS-DEPENDENT DIHYDROXYACETONE KINASE OPERON REGULATORY PROTEIN-RELATED"/>
    <property type="match status" value="1"/>
</dbReference>
<dbReference type="InterPro" id="IPR009057">
    <property type="entry name" value="Homeodomain-like_sf"/>
</dbReference>
<dbReference type="InterPro" id="IPR002078">
    <property type="entry name" value="Sigma_54_int"/>
</dbReference>
<dbReference type="SUPFAM" id="SSF52540">
    <property type="entry name" value="P-loop containing nucleoside triphosphate hydrolases"/>
    <property type="match status" value="1"/>
</dbReference>
<dbReference type="PROSITE" id="PS00676">
    <property type="entry name" value="SIGMA54_INTERACT_2"/>
    <property type="match status" value="1"/>
</dbReference>
<dbReference type="PROSITE" id="PS50045">
    <property type="entry name" value="SIGMA54_INTERACT_4"/>
    <property type="match status" value="1"/>
</dbReference>
<dbReference type="CDD" id="cd00009">
    <property type="entry name" value="AAA"/>
    <property type="match status" value="1"/>
</dbReference>
<dbReference type="InterPro" id="IPR025943">
    <property type="entry name" value="Sigma_54_int_dom_ATP-bd_2"/>
</dbReference>
<protein>
    <recommendedName>
        <fullName evidence="6">Sigma-54 factor interaction domain-containing protein</fullName>
    </recommendedName>
</protein>
<dbReference type="InterPro" id="IPR058031">
    <property type="entry name" value="AAA_lid_NorR"/>
</dbReference>
<dbReference type="Pfam" id="PF02954">
    <property type="entry name" value="HTH_8"/>
    <property type="match status" value="1"/>
</dbReference>
<dbReference type="InterPro" id="IPR025662">
    <property type="entry name" value="Sigma_54_int_dom_ATP-bd_1"/>
</dbReference>
<evidence type="ECO:0000256" key="5">
    <source>
        <dbReference type="ARBA" id="ARBA00023163"/>
    </source>
</evidence>
<reference evidence="7 8" key="1">
    <citation type="submission" date="2017-08" db="EMBL/GenBank/DDBJ databases">
        <title>Infants hospitalized years apart are colonized by the same room-sourced microbial strains.</title>
        <authorList>
            <person name="Brooks B."/>
            <person name="Olm M.R."/>
            <person name="Firek B.A."/>
            <person name="Baker R."/>
            <person name="Thomas B.C."/>
            <person name="Morowitz M.J."/>
            <person name="Banfield J.F."/>
        </authorList>
    </citation>
    <scope>NUCLEOTIDE SEQUENCE [LARGE SCALE GENOMIC DNA]</scope>
    <source>
        <strain evidence="7">S2_003_000_R2_14</strain>
    </source>
</reference>
<evidence type="ECO:0000313" key="7">
    <source>
        <dbReference type="EMBL" id="PZR06980.1"/>
    </source>
</evidence>
<keyword evidence="5" id="KW-0804">Transcription</keyword>
<dbReference type="Pfam" id="PF25601">
    <property type="entry name" value="AAA_lid_14"/>
    <property type="match status" value="1"/>
</dbReference>